<dbReference type="SUPFAM" id="SSF52833">
    <property type="entry name" value="Thioredoxin-like"/>
    <property type="match status" value="1"/>
</dbReference>
<dbReference type="Gene3D" id="1.20.1050.10">
    <property type="match status" value="1"/>
</dbReference>
<dbReference type="GO" id="GO:0004364">
    <property type="term" value="F:glutathione transferase activity"/>
    <property type="evidence" value="ECO:0007669"/>
    <property type="project" value="UniProtKB-UniRule"/>
</dbReference>
<dbReference type="PANTHER" id="PTHR11260">
    <property type="entry name" value="GLUTATHIONE S-TRANSFERASE, GST, SUPERFAMILY, GST DOMAIN CONTAINING"/>
    <property type="match status" value="1"/>
</dbReference>
<dbReference type="GO" id="GO:0005829">
    <property type="term" value="C:cytosol"/>
    <property type="evidence" value="ECO:0007669"/>
    <property type="project" value="UniProtKB-SubCell"/>
</dbReference>
<keyword evidence="3" id="KW-1185">Reference proteome</keyword>
<evidence type="ECO:0000256" key="1">
    <source>
        <dbReference type="RuleBase" id="RU369102"/>
    </source>
</evidence>
<keyword evidence="1" id="KW-0808">Transferase</keyword>
<dbReference type="PANTHER" id="PTHR11260:SF615">
    <property type="entry name" value="GLUTATHIONE S-TRANSFERASE U17"/>
    <property type="match status" value="1"/>
</dbReference>
<accession>A0AAV3P3Y6</accession>
<comment type="subcellular location">
    <subcellularLocation>
        <location evidence="1">Cytoplasm</location>
        <location evidence="1">Cytosol</location>
    </subcellularLocation>
</comment>
<protein>
    <recommendedName>
        <fullName evidence="1">Glutathione S-transferase</fullName>
        <ecNumber evidence="1">2.5.1.18</ecNumber>
    </recommendedName>
</protein>
<proteinExistence type="inferred from homology"/>
<evidence type="ECO:0000313" key="2">
    <source>
        <dbReference type="EMBL" id="GAA0146275.1"/>
    </source>
</evidence>
<keyword evidence="1" id="KW-0963">Cytoplasm</keyword>
<reference evidence="2 3" key="1">
    <citation type="submission" date="2024-01" db="EMBL/GenBank/DDBJ databases">
        <title>The complete chloroplast genome sequence of Lithospermum erythrorhizon: insights into the phylogenetic relationship among Boraginaceae species and the maternal lineages of purple gromwells.</title>
        <authorList>
            <person name="Okada T."/>
            <person name="Watanabe K."/>
        </authorList>
    </citation>
    <scope>NUCLEOTIDE SEQUENCE [LARGE SCALE GENOMIC DNA]</scope>
</reference>
<dbReference type="SUPFAM" id="SSF47616">
    <property type="entry name" value="GST C-terminal domain-like"/>
    <property type="match status" value="1"/>
</dbReference>
<gene>
    <name evidence="2" type="ORF">LIER_36283</name>
</gene>
<dbReference type="Proteomes" id="UP001454036">
    <property type="component" value="Unassembled WGS sequence"/>
</dbReference>
<comment type="catalytic activity">
    <reaction evidence="1">
        <text>RX + glutathione = an S-substituted glutathione + a halide anion + H(+)</text>
        <dbReference type="Rhea" id="RHEA:16437"/>
        <dbReference type="ChEBI" id="CHEBI:15378"/>
        <dbReference type="ChEBI" id="CHEBI:16042"/>
        <dbReference type="ChEBI" id="CHEBI:17792"/>
        <dbReference type="ChEBI" id="CHEBI:57925"/>
        <dbReference type="ChEBI" id="CHEBI:90779"/>
        <dbReference type="EC" id="2.5.1.18"/>
    </reaction>
</comment>
<name>A0AAV3P3Y6_LITER</name>
<comment type="caution">
    <text evidence="2">The sequence shown here is derived from an EMBL/GenBank/DDBJ whole genome shotgun (WGS) entry which is preliminary data.</text>
</comment>
<dbReference type="GO" id="GO:0006749">
    <property type="term" value="P:glutathione metabolic process"/>
    <property type="evidence" value="ECO:0007669"/>
    <property type="project" value="TreeGrafter"/>
</dbReference>
<organism evidence="2 3">
    <name type="scientific">Lithospermum erythrorhizon</name>
    <name type="common">Purple gromwell</name>
    <name type="synonym">Lithospermum officinale var. erythrorhizon</name>
    <dbReference type="NCBI Taxonomy" id="34254"/>
    <lineage>
        <taxon>Eukaryota</taxon>
        <taxon>Viridiplantae</taxon>
        <taxon>Streptophyta</taxon>
        <taxon>Embryophyta</taxon>
        <taxon>Tracheophyta</taxon>
        <taxon>Spermatophyta</taxon>
        <taxon>Magnoliopsida</taxon>
        <taxon>eudicotyledons</taxon>
        <taxon>Gunneridae</taxon>
        <taxon>Pentapetalae</taxon>
        <taxon>asterids</taxon>
        <taxon>lamiids</taxon>
        <taxon>Boraginales</taxon>
        <taxon>Boraginaceae</taxon>
        <taxon>Boraginoideae</taxon>
        <taxon>Lithospermeae</taxon>
        <taxon>Lithospermum</taxon>
    </lineage>
</organism>
<comment type="similarity">
    <text evidence="1">Belongs to the GST superfamily.</text>
</comment>
<comment type="function">
    <text evidence="1">Is involved in the conjugation of reduced glutathione to a wide number of exogenous and endogenous hydrophobic electrophiles.</text>
</comment>
<sequence>MPTAENFPLATDFLMPPKSFHRDLQTAISLSLLDPSIATTDDVKFLGFWPSPFVMRAHIALAIKSINYEFIEEPFLGPKVSSLSNRILFTRKSLSSSMEMARPFVKLVIVQYIDEKWSSAHLQILPSDSYDLAIARFWAAYFDDKCYPSLQEMVIKLFSNAA</sequence>
<dbReference type="InterPro" id="IPR045073">
    <property type="entry name" value="Omega/Tau-like"/>
</dbReference>
<dbReference type="EC" id="2.5.1.18" evidence="1"/>
<dbReference type="EMBL" id="BAABME010016514">
    <property type="protein sequence ID" value="GAA0146275.1"/>
    <property type="molecule type" value="Genomic_DNA"/>
</dbReference>
<dbReference type="AlphaFoldDB" id="A0AAV3P3Y6"/>
<evidence type="ECO:0000313" key="3">
    <source>
        <dbReference type="Proteomes" id="UP001454036"/>
    </source>
</evidence>
<dbReference type="InterPro" id="IPR036249">
    <property type="entry name" value="Thioredoxin-like_sf"/>
</dbReference>
<dbReference type="Gene3D" id="3.40.30.10">
    <property type="entry name" value="Glutaredoxin"/>
    <property type="match status" value="1"/>
</dbReference>
<dbReference type="InterPro" id="IPR036282">
    <property type="entry name" value="Glutathione-S-Trfase_C_sf"/>
</dbReference>